<gene>
    <name evidence="4" type="primary">kdsB</name>
    <name evidence="4" type="ORF">PUV54_08875</name>
</gene>
<keyword evidence="5" id="KW-1185">Reference proteome</keyword>
<dbReference type="SUPFAM" id="SSF53448">
    <property type="entry name" value="Nucleotide-diphospho-sugar transferases"/>
    <property type="match status" value="1"/>
</dbReference>
<dbReference type="InterPro" id="IPR004528">
    <property type="entry name" value="KdsB"/>
</dbReference>
<evidence type="ECO:0000256" key="3">
    <source>
        <dbReference type="ARBA" id="ARBA00022985"/>
    </source>
</evidence>
<dbReference type="EMBL" id="CP118166">
    <property type="protein sequence ID" value="WDI30071.1"/>
    <property type="molecule type" value="Genomic_DNA"/>
</dbReference>
<dbReference type="Proteomes" id="UP001214043">
    <property type="component" value="Chromosome"/>
</dbReference>
<dbReference type="InterPro" id="IPR029044">
    <property type="entry name" value="Nucleotide-diphossugar_trans"/>
</dbReference>
<dbReference type="AlphaFoldDB" id="A0AAF0CDQ3"/>
<dbReference type="CDD" id="cd02517">
    <property type="entry name" value="CMP-KDO-Synthetase"/>
    <property type="match status" value="1"/>
</dbReference>
<dbReference type="GO" id="GO:0005829">
    <property type="term" value="C:cytosol"/>
    <property type="evidence" value="ECO:0007669"/>
    <property type="project" value="TreeGrafter"/>
</dbReference>
<evidence type="ECO:0000256" key="1">
    <source>
        <dbReference type="ARBA" id="ARBA00022679"/>
    </source>
</evidence>
<dbReference type="GO" id="GO:0009103">
    <property type="term" value="P:lipopolysaccharide biosynthetic process"/>
    <property type="evidence" value="ECO:0007669"/>
    <property type="project" value="UniProtKB-KW"/>
</dbReference>
<dbReference type="NCBIfam" id="NF003952">
    <property type="entry name" value="PRK05450.1-5"/>
    <property type="match status" value="1"/>
</dbReference>
<dbReference type="NCBIfam" id="TIGR00466">
    <property type="entry name" value="kdsB"/>
    <property type="match status" value="1"/>
</dbReference>
<accession>A0AAF0CDQ3</accession>
<dbReference type="PANTHER" id="PTHR42866">
    <property type="entry name" value="3-DEOXY-MANNO-OCTULOSONATE CYTIDYLYLTRANSFERASE"/>
    <property type="match status" value="1"/>
</dbReference>
<keyword evidence="3" id="KW-0448">Lipopolysaccharide biosynthesis</keyword>
<evidence type="ECO:0000256" key="2">
    <source>
        <dbReference type="ARBA" id="ARBA00022695"/>
    </source>
</evidence>
<dbReference type="InterPro" id="IPR003329">
    <property type="entry name" value="Cytidylyl_trans"/>
</dbReference>
<sequence>MKAAVVIPARYESTRLPGKPLLNDTGKPLIEHVYEKASMSKLASNVIVATDDQRIFDAVVKFGGLAVMTEAAHETGTSRVAEAARELDADIIVNLQGDEPEIDPENLDLLIEMQNTHRPFASTLACKFPDNASQGPGSPDDPAAVKAILGDAIAENIFQARYFTRHICPWPRQGSGQIASPSNYYLHVGLYAFSKASLMTFASAPSAPLERAERLEQLRILEMGERMTVGIIDSAAPGIDTPEDYRLFVARERKGAARQ</sequence>
<dbReference type="Gene3D" id="3.90.550.10">
    <property type="entry name" value="Spore Coat Polysaccharide Biosynthesis Protein SpsA, Chain A"/>
    <property type="match status" value="1"/>
</dbReference>
<dbReference type="GO" id="GO:0008690">
    <property type="term" value="F:3-deoxy-manno-octulosonate cytidylyltransferase activity"/>
    <property type="evidence" value="ECO:0007669"/>
    <property type="project" value="UniProtKB-EC"/>
</dbReference>
<keyword evidence="1 4" id="KW-0808">Transferase</keyword>
<dbReference type="Pfam" id="PF02348">
    <property type="entry name" value="CTP_transf_3"/>
    <property type="match status" value="1"/>
</dbReference>
<proteinExistence type="predicted"/>
<keyword evidence="2 4" id="KW-0548">Nucleotidyltransferase</keyword>
<evidence type="ECO:0000313" key="4">
    <source>
        <dbReference type="EMBL" id="WDI30071.1"/>
    </source>
</evidence>
<dbReference type="EC" id="2.7.7.38" evidence="4"/>
<dbReference type="KEGG" id="hfl:PUV54_08875"/>
<protein>
    <submittedName>
        <fullName evidence="4">3-deoxy-manno-octulosonate cytidylyltransferase</fullName>
        <ecNumber evidence="4">2.7.7.38</ecNumber>
    </submittedName>
</protein>
<dbReference type="PANTHER" id="PTHR42866:SF2">
    <property type="entry name" value="3-DEOXY-MANNO-OCTULOSONATE CYTIDYLYLTRANSFERASE, MITOCHONDRIAL"/>
    <property type="match status" value="1"/>
</dbReference>
<organism evidence="4 5">
    <name type="scientific">Hyphococcus flavus</name>
    <dbReference type="NCBI Taxonomy" id="1866326"/>
    <lineage>
        <taxon>Bacteria</taxon>
        <taxon>Pseudomonadati</taxon>
        <taxon>Pseudomonadota</taxon>
        <taxon>Alphaproteobacteria</taxon>
        <taxon>Parvularculales</taxon>
        <taxon>Parvularculaceae</taxon>
        <taxon>Hyphococcus</taxon>
    </lineage>
</organism>
<name>A0AAF0CDQ3_9PROT</name>
<dbReference type="RefSeq" id="WP_274491859.1">
    <property type="nucleotide sequence ID" value="NZ_CP118166.1"/>
</dbReference>
<reference evidence="4" key="1">
    <citation type="submission" date="2023-02" db="EMBL/GenBank/DDBJ databases">
        <title>Genome sequence of Hyphococcus flavus.</title>
        <authorList>
            <person name="Rong J.-C."/>
            <person name="Zhao Q."/>
            <person name="Yi M."/>
            <person name="Wu J.-Y."/>
        </authorList>
    </citation>
    <scope>NUCLEOTIDE SEQUENCE</scope>
    <source>
        <strain evidence="4">MCCC 1K03223</strain>
    </source>
</reference>
<evidence type="ECO:0000313" key="5">
    <source>
        <dbReference type="Proteomes" id="UP001214043"/>
    </source>
</evidence>